<dbReference type="InterPro" id="IPR036388">
    <property type="entry name" value="WH-like_DNA-bd_sf"/>
</dbReference>
<keyword evidence="1" id="KW-0805">Transcription regulation</keyword>
<evidence type="ECO:0000256" key="1">
    <source>
        <dbReference type="ARBA" id="ARBA00023015"/>
    </source>
</evidence>
<feature type="domain" description="HTH marR-type" evidence="4">
    <location>
        <begin position="3"/>
        <end position="138"/>
    </location>
</feature>
<dbReference type="GO" id="GO:0003700">
    <property type="term" value="F:DNA-binding transcription factor activity"/>
    <property type="evidence" value="ECO:0007669"/>
    <property type="project" value="InterPro"/>
</dbReference>
<dbReference type="PANTHER" id="PTHR42756:SF1">
    <property type="entry name" value="TRANSCRIPTIONAL REPRESSOR OF EMRAB OPERON"/>
    <property type="match status" value="1"/>
</dbReference>
<evidence type="ECO:0000259" key="4">
    <source>
        <dbReference type="PROSITE" id="PS50995"/>
    </source>
</evidence>
<protein>
    <submittedName>
        <fullName evidence="5">DNA-binding transcriptional regulator, MarR family</fullName>
    </submittedName>
</protein>
<dbReference type="OrthoDB" id="2314798at2"/>
<dbReference type="InterPro" id="IPR036390">
    <property type="entry name" value="WH_DNA-bd_sf"/>
</dbReference>
<dbReference type="InterPro" id="IPR000835">
    <property type="entry name" value="HTH_MarR-typ"/>
</dbReference>
<sequence>MDKNALFYKLVSFTSSVHRVTQELTKNAKSHSISQTQYNILEYISVSQPVTPSEINDCQNMSMPNTSRELSKLSNKNLIEKINDTEDRRKQYIRLSNDGEAMMNEAFATIESRFLKRIENASIEDLDDIEHALEVLQTKLFYSSDKN</sequence>
<dbReference type="AlphaFoldDB" id="A0A1I6ATU7"/>
<proteinExistence type="predicted"/>
<dbReference type="Pfam" id="PF12802">
    <property type="entry name" value="MarR_2"/>
    <property type="match status" value="1"/>
</dbReference>
<reference evidence="6" key="1">
    <citation type="submission" date="2016-10" db="EMBL/GenBank/DDBJ databases">
        <authorList>
            <person name="Varghese N."/>
            <person name="Submissions S."/>
        </authorList>
    </citation>
    <scope>NUCLEOTIDE SEQUENCE [LARGE SCALE GENOMIC DNA]</scope>
    <source>
        <strain evidence="6">DSM 11706</strain>
    </source>
</reference>
<dbReference type="Gene3D" id="1.10.10.10">
    <property type="entry name" value="Winged helix-like DNA-binding domain superfamily/Winged helix DNA-binding domain"/>
    <property type="match status" value="1"/>
</dbReference>
<evidence type="ECO:0000313" key="6">
    <source>
        <dbReference type="Proteomes" id="UP000198734"/>
    </source>
</evidence>
<dbReference type="PANTHER" id="PTHR42756">
    <property type="entry name" value="TRANSCRIPTIONAL REGULATOR, MARR"/>
    <property type="match status" value="1"/>
</dbReference>
<dbReference type="PRINTS" id="PR00598">
    <property type="entry name" value="HTHMARR"/>
</dbReference>
<dbReference type="GO" id="GO:0003677">
    <property type="term" value="F:DNA binding"/>
    <property type="evidence" value="ECO:0007669"/>
    <property type="project" value="UniProtKB-KW"/>
</dbReference>
<dbReference type="STRING" id="126156.SAMN05421670_3599"/>
<dbReference type="SMART" id="SM00347">
    <property type="entry name" value="HTH_MARR"/>
    <property type="match status" value="1"/>
</dbReference>
<dbReference type="EMBL" id="FOXU01000009">
    <property type="protein sequence ID" value="SFQ72102.1"/>
    <property type="molecule type" value="Genomic_DNA"/>
</dbReference>
<keyword evidence="2 5" id="KW-0238">DNA-binding</keyword>
<dbReference type="Proteomes" id="UP000198734">
    <property type="component" value="Unassembled WGS sequence"/>
</dbReference>
<dbReference type="SUPFAM" id="SSF46785">
    <property type="entry name" value="Winged helix' DNA-binding domain"/>
    <property type="match status" value="1"/>
</dbReference>
<dbReference type="PROSITE" id="PS50995">
    <property type="entry name" value="HTH_MARR_2"/>
    <property type="match status" value="1"/>
</dbReference>
<dbReference type="RefSeq" id="WP_093538243.1">
    <property type="nucleotide sequence ID" value="NZ_FOXU01000009.1"/>
</dbReference>
<evidence type="ECO:0000256" key="3">
    <source>
        <dbReference type="ARBA" id="ARBA00023163"/>
    </source>
</evidence>
<evidence type="ECO:0000256" key="2">
    <source>
        <dbReference type="ARBA" id="ARBA00023125"/>
    </source>
</evidence>
<name>A0A1I6ATU7_9BACI</name>
<accession>A0A1I6ATU7</accession>
<gene>
    <name evidence="5" type="ORF">SAMN05421670_3599</name>
</gene>
<keyword evidence="3" id="KW-0804">Transcription</keyword>
<organism evidence="5 6">
    <name type="scientific">Psychrobacillus psychrotolerans</name>
    <dbReference type="NCBI Taxonomy" id="126156"/>
    <lineage>
        <taxon>Bacteria</taxon>
        <taxon>Bacillati</taxon>
        <taxon>Bacillota</taxon>
        <taxon>Bacilli</taxon>
        <taxon>Bacillales</taxon>
        <taxon>Bacillaceae</taxon>
        <taxon>Psychrobacillus</taxon>
    </lineage>
</organism>
<keyword evidence="6" id="KW-1185">Reference proteome</keyword>
<evidence type="ECO:0000313" key="5">
    <source>
        <dbReference type="EMBL" id="SFQ72102.1"/>
    </source>
</evidence>